<dbReference type="SUPFAM" id="SSF47473">
    <property type="entry name" value="EF-hand"/>
    <property type="match status" value="1"/>
</dbReference>
<evidence type="ECO:0000313" key="2">
    <source>
        <dbReference type="EMBL" id="KFG58237.1"/>
    </source>
</evidence>
<name>A0A086LNL9_TOXGO</name>
<feature type="region of interest" description="Disordered" evidence="1">
    <location>
        <begin position="1"/>
        <end position="37"/>
    </location>
</feature>
<sequence>MPGSVSSFEGIDSGGLAPNPDRSTPLSGASSGITGLLEGSQNDAERIQNAIKEAFQLLDANRCGRIVAEEAPHLLRYLGFFPSEEEVASRILPQVITKRVFILVQKIRDK</sequence>
<dbReference type="EMBL" id="AFYV02002592">
    <property type="protein sequence ID" value="KFG58237.1"/>
    <property type="molecule type" value="Genomic_DNA"/>
</dbReference>
<evidence type="ECO:0008006" key="4">
    <source>
        <dbReference type="Google" id="ProtNLM"/>
    </source>
</evidence>
<evidence type="ECO:0000256" key="1">
    <source>
        <dbReference type="SAM" id="MobiDB-lite"/>
    </source>
</evidence>
<dbReference type="Proteomes" id="UP000028834">
    <property type="component" value="Unassembled WGS sequence"/>
</dbReference>
<comment type="caution">
    <text evidence="2">The sequence shown here is derived from an EMBL/GenBank/DDBJ whole genome shotgun (WGS) entry which is preliminary data.</text>
</comment>
<organism evidence="2 3">
    <name type="scientific">Toxoplasma gondii RUB</name>
    <dbReference type="NCBI Taxonomy" id="935652"/>
    <lineage>
        <taxon>Eukaryota</taxon>
        <taxon>Sar</taxon>
        <taxon>Alveolata</taxon>
        <taxon>Apicomplexa</taxon>
        <taxon>Conoidasida</taxon>
        <taxon>Coccidia</taxon>
        <taxon>Eucoccidiorida</taxon>
        <taxon>Eimeriorina</taxon>
        <taxon>Sarcocystidae</taxon>
        <taxon>Toxoplasma</taxon>
    </lineage>
</organism>
<proteinExistence type="predicted"/>
<accession>A0A086LNL9</accession>
<gene>
    <name evidence="2" type="ORF">TGRUB_264700</name>
</gene>
<dbReference type="OrthoDB" id="10260307at2759"/>
<reference evidence="2 3" key="1">
    <citation type="submission" date="2014-05" db="EMBL/GenBank/DDBJ databases">
        <authorList>
            <person name="Sibley D."/>
            <person name="Venepally P."/>
            <person name="Karamycheva S."/>
            <person name="Hadjithomas M."/>
            <person name="Khan A."/>
            <person name="Brunk B."/>
            <person name="Roos D."/>
            <person name="Caler E."/>
            <person name="Lorenzi H."/>
        </authorList>
    </citation>
    <scope>NUCLEOTIDE SEQUENCE [LARGE SCALE GENOMIC DNA]</scope>
    <source>
        <strain evidence="2 3">RUB</strain>
    </source>
</reference>
<feature type="compositionally biased region" description="Polar residues" evidence="1">
    <location>
        <begin position="21"/>
        <end position="33"/>
    </location>
</feature>
<dbReference type="AlphaFoldDB" id="A0A086LNL9"/>
<dbReference type="VEuPathDB" id="ToxoDB:TGRUB_264700"/>
<dbReference type="Gene3D" id="1.10.238.10">
    <property type="entry name" value="EF-hand"/>
    <property type="match status" value="1"/>
</dbReference>
<protein>
    <recommendedName>
        <fullName evidence="4">EF-hand domain-containing protein</fullName>
    </recommendedName>
</protein>
<dbReference type="InterPro" id="IPR011992">
    <property type="entry name" value="EF-hand-dom_pair"/>
</dbReference>
<evidence type="ECO:0000313" key="3">
    <source>
        <dbReference type="Proteomes" id="UP000028834"/>
    </source>
</evidence>